<dbReference type="STRING" id="1095630.A0A2J6TKK4"/>
<gene>
    <name evidence="2" type="ORF">K444DRAFT_660999</name>
</gene>
<feature type="compositionally biased region" description="Acidic residues" evidence="1">
    <location>
        <begin position="1257"/>
        <end position="1270"/>
    </location>
</feature>
<sequence length="1277" mass="143592">MDPISAVGIAAASLQFAGVAAKGILGAIGFLKSLKEAPVRLTELLCDTEKSVARIIHLQQTLQDPKSALVQRLSHSQHAALATIVNDACQTTISLQEMLGPLFRTQNAQSQNVTKLWRSVVSVKMGRDIENKIEKIQRLNNQIMRELQLSGLDIQIQLSDTSEKALAAVEQSRSETETRFDSLETLTEGVHSELREAKSHAAQAQICSTANAAQLDRIGSRIEEIGPKMDELGASSHEVHMKVDGLGERVISTQSKIASQLELTVRQESSATKEELLELRNAVMPVIMGIQTKLSSLDRAAASRLSDGDKADLVTQLRRELMSHPGTLRDACDYLTLWDNLSPALAPKPSQQCRCHSQWKQKSVARGPFYFRFKTGGSHEPTCPQKCPSALSWKYQLGIQLLPFLNKTVELTFGATFCGGGFQVESPLTVFATVKRSESRIFQLFEQFPDRCGARKRRVNQPAAWWRLQKGDREQDYEMFFGYTWDVEVAKHQLQQVHGSLLEASENGIGSISDKDEYGHTILHEIITLIGLLAPVYANLVNEIDTLLVLADRYGVDQDAVANSKVGSRRYSTFEMIGWSGFKPNDLKNWTVADAARNCVKMFNSELREFSFLSRLSSFRIDFQRCIHQSGGDDGDDTEFLLARLVKEQGLKISIRSSILRTVQREPWLSNYFFEGDLARAILNRNIDRLGQALPIIDLEAGFGSSCMPLNALDLAVGWPDGLRLLSTVWTDGISGTIELAAYENDYNSVTVLREFPLPLFKDITESMSYMRALLYHFGQLFLVHPLKRRRDSLAELAREYLSPGDQALLGLTERKTLDAQANTVYQLLKKRSVPVPAGLNPGPAISVYSLAVNTYKQHSEAFYFSRIVETLYALYAAGFCDIDERDDNTSYTPLESILNSNVSSDEIWVEISLWFLRMGASPTFRGPNTVNNILFGVAKSLASYTEKRYIENFTSGRMTALVEYAAGLYSPVETDQCTCFCSSGGCLPLHYLLRDAGWWTDCSCHDHRGYRVVSWMVSCGIKVTGGGDEEVEELYLEEATRLELFNRLGMIHTCCSSGKPVRSHAEIRRLQEDDDSELKTQLDLFMTSYRNSRRTWPVLEEGFVFVTPLQCGCWDETNRWKKYAKGGLVAHWDWWWTKVNRILLDTLAHRRIRVVKDYSRIQADLLKQLGYDGLEFTEVIRRHFAGYIDLDQPALDGEETEMDSAGREEEAVSIEGGLAKPDAGAGQNEGRIFVPRKRTELLEAVLRFYEEEDFFQDESYEEPAAEECSEEKTAEI</sequence>
<organism evidence="2 3">
    <name type="scientific">Hyaloscypha bicolor E</name>
    <dbReference type="NCBI Taxonomy" id="1095630"/>
    <lineage>
        <taxon>Eukaryota</taxon>
        <taxon>Fungi</taxon>
        <taxon>Dikarya</taxon>
        <taxon>Ascomycota</taxon>
        <taxon>Pezizomycotina</taxon>
        <taxon>Leotiomycetes</taxon>
        <taxon>Helotiales</taxon>
        <taxon>Hyaloscyphaceae</taxon>
        <taxon>Hyaloscypha</taxon>
        <taxon>Hyaloscypha bicolor</taxon>
    </lineage>
</organism>
<dbReference type="OrthoDB" id="5422117at2759"/>
<name>A0A2J6TKK4_9HELO</name>
<feature type="region of interest" description="Disordered" evidence="1">
    <location>
        <begin position="1257"/>
        <end position="1277"/>
    </location>
</feature>
<evidence type="ECO:0000313" key="2">
    <source>
        <dbReference type="EMBL" id="PMD63541.1"/>
    </source>
</evidence>
<keyword evidence="3" id="KW-1185">Reference proteome</keyword>
<reference evidence="2 3" key="1">
    <citation type="submission" date="2016-04" db="EMBL/GenBank/DDBJ databases">
        <title>A degradative enzymes factory behind the ericoid mycorrhizal symbiosis.</title>
        <authorList>
            <consortium name="DOE Joint Genome Institute"/>
            <person name="Martino E."/>
            <person name="Morin E."/>
            <person name="Grelet G."/>
            <person name="Kuo A."/>
            <person name="Kohler A."/>
            <person name="Daghino S."/>
            <person name="Barry K."/>
            <person name="Choi C."/>
            <person name="Cichocki N."/>
            <person name="Clum A."/>
            <person name="Copeland A."/>
            <person name="Hainaut M."/>
            <person name="Haridas S."/>
            <person name="Labutti K."/>
            <person name="Lindquist E."/>
            <person name="Lipzen A."/>
            <person name="Khouja H.-R."/>
            <person name="Murat C."/>
            <person name="Ohm R."/>
            <person name="Olson A."/>
            <person name="Spatafora J."/>
            <person name="Veneault-Fourrey C."/>
            <person name="Henrissat B."/>
            <person name="Grigoriev I."/>
            <person name="Martin F."/>
            <person name="Perotto S."/>
        </authorList>
    </citation>
    <scope>NUCLEOTIDE SEQUENCE [LARGE SCALE GENOMIC DNA]</scope>
    <source>
        <strain evidence="2 3">E</strain>
    </source>
</reference>
<proteinExistence type="predicted"/>
<dbReference type="EMBL" id="KZ613780">
    <property type="protein sequence ID" value="PMD63541.1"/>
    <property type="molecule type" value="Genomic_DNA"/>
</dbReference>
<protein>
    <recommendedName>
        <fullName evidence="4">Fungal N-terminal domain-containing protein</fullName>
    </recommendedName>
</protein>
<evidence type="ECO:0000256" key="1">
    <source>
        <dbReference type="SAM" id="MobiDB-lite"/>
    </source>
</evidence>
<evidence type="ECO:0000313" key="3">
    <source>
        <dbReference type="Proteomes" id="UP000235371"/>
    </source>
</evidence>
<accession>A0A2J6TKK4</accession>
<dbReference type="AlphaFoldDB" id="A0A2J6TKK4"/>
<evidence type="ECO:0008006" key="4">
    <source>
        <dbReference type="Google" id="ProtNLM"/>
    </source>
</evidence>
<dbReference type="GeneID" id="36594603"/>
<dbReference type="InParanoid" id="A0A2J6TKK4"/>
<dbReference type="Proteomes" id="UP000235371">
    <property type="component" value="Unassembled WGS sequence"/>
</dbReference>
<dbReference type="RefSeq" id="XP_024740445.1">
    <property type="nucleotide sequence ID" value="XM_024886526.1"/>
</dbReference>